<dbReference type="SMART" id="SM01001">
    <property type="entry name" value="AIRC"/>
    <property type="match status" value="1"/>
</dbReference>
<comment type="caution">
    <text evidence="2">The sequence shown here is derived from an EMBL/GenBank/DDBJ whole genome shotgun (WGS) entry which is preliminary data.</text>
</comment>
<gene>
    <name evidence="2" type="primary">larB</name>
    <name evidence="2" type="ORF">AB6A68_00580</name>
</gene>
<keyword evidence="3" id="KW-1185">Reference proteome</keyword>
<dbReference type="Proteomes" id="UP001560267">
    <property type="component" value="Unassembled WGS sequence"/>
</dbReference>
<dbReference type="InterPro" id="IPR000031">
    <property type="entry name" value="PurE_dom"/>
</dbReference>
<evidence type="ECO:0000313" key="2">
    <source>
        <dbReference type="EMBL" id="MEX6428341.1"/>
    </source>
</evidence>
<dbReference type="PANTHER" id="PTHR43064:SF1">
    <property type="entry name" value="SLL1489 PROTEIN"/>
    <property type="match status" value="1"/>
</dbReference>
<evidence type="ECO:0000259" key="1">
    <source>
        <dbReference type="SMART" id="SM01001"/>
    </source>
</evidence>
<dbReference type="EMBL" id="JBFSHR010000001">
    <property type="protein sequence ID" value="MEX6428341.1"/>
    <property type="molecule type" value="Genomic_DNA"/>
</dbReference>
<dbReference type="InterPro" id="IPR039476">
    <property type="entry name" value="P2CMN_synthase_LarB"/>
</dbReference>
<dbReference type="Gene3D" id="3.40.50.1970">
    <property type="match status" value="1"/>
</dbReference>
<dbReference type="NCBIfam" id="NF033503">
    <property type="entry name" value="LarB"/>
    <property type="match status" value="1"/>
</dbReference>
<sequence>MPTGDDGLAAYDAVREPWPSLHELLEGVATGEVATDEAESILRRLPFTHLGFARIDHHRWVRTGLAEAVYGPGKTPEQCAQIVAGFLSSPISAPVVLTRASEDQIAAALARSPGGHVVGTTVVWNAQPQRPERVVIVSAGTGDLLVAEECRATLTAYGYDPRVITDVGVAGLHRLLDIVDLLQDVEVIVVIAGMEGTLPSAVGGLTSAPIIAVPTSVGYGSSLQGRTALLGMLASCAQGVTVMGIDNGFGAACAAARLLSRIRRAAES</sequence>
<feature type="domain" description="PurE" evidence="1">
    <location>
        <begin position="132"/>
        <end position="264"/>
    </location>
</feature>
<name>A0ABV3XYG8_9ACTN</name>
<accession>A0ABV3XYG8</accession>
<evidence type="ECO:0000313" key="3">
    <source>
        <dbReference type="Proteomes" id="UP001560267"/>
    </source>
</evidence>
<protein>
    <submittedName>
        <fullName evidence="2">Nickel pincer cofactor biosynthesis protein LarB</fullName>
    </submittedName>
</protein>
<proteinExistence type="predicted"/>
<dbReference type="Pfam" id="PF00731">
    <property type="entry name" value="AIRC"/>
    <property type="match status" value="1"/>
</dbReference>
<dbReference type="PANTHER" id="PTHR43064">
    <property type="entry name" value="PHOSPHORIBOSYLAMINOIMIDAZOLE CARBOXYLASE-RELATED"/>
    <property type="match status" value="1"/>
</dbReference>
<dbReference type="RefSeq" id="WP_369084055.1">
    <property type="nucleotide sequence ID" value="NZ_JBFSHR010000001.1"/>
</dbReference>
<organism evidence="2 3">
    <name type="scientific">Ferrimicrobium acidiphilum</name>
    <dbReference type="NCBI Taxonomy" id="121039"/>
    <lineage>
        <taxon>Bacteria</taxon>
        <taxon>Bacillati</taxon>
        <taxon>Actinomycetota</taxon>
        <taxon>Acidimicrobiia</taxon>
        <taxon>Acidimicrobiales</taxon>
        <taxon>Acidimicrobiaceae</taxon>
        <taxon>Ferrimicrobium</taxon>
    </lineage>
</organism>
<reference evidence="2 3" key="1">
    <citation type="submission" date="2024-07" db="EMBL/GenBank/DDBJ databases">
        <title>Draft Genome Sequence of Ferrimicrobium acidiphilum Strain YE2023, Isolated from a Pulp of Bioleach Reactor.</title>
        <authorList>
            <person name="Elkina Y.A."/>
            <person name="Bulaeva A.G."/>
            <person name="Beletsky A.V."/>
            <person name="Mardanov A.V."/>
        </authorList>
    </citation>
    <scope>NUCLEOTIDE SEQUENCE [LARGE SCALE GENOMIC DNA]</scope>
    <source>
        <strain evidence="2 3">YE2023</strain>
    </source>
</reference>
<dbReference type="SUPFAM" id="SSF52255">
    <property type="entry name" value="N5-CAIR mutase (phosphoribosylaminoimidazole carboxylase, PurE)"/>
    <property type="match status" value="1"/>
</dbReference>